<proteinExistence type="predicted"/>
<dbReference type="GO" id="GO:0034477">
    <property type="term" value="P:U6 snRNA 3'-end processing"/>
    <property type="evidence" value="ECO:0007669"/>
    <property type="project" value="InterPro"/>
</dbReference>
<dbReference type="EMBL" id="NKHZ01000017">
    <property type="protein sequence ID" value="PNS20886.1"/>
    <property type="molecule type" value="Genomic_DNA"/>
</dbReference>
<dbReference type="Gene3D" id="3.90.1140.10">
    <property type="entry name" value="Cyclic phosphodiesterase"/>
    <property type="match status" value="1"/>
</dbReference>
<dbReference type="InParanoid" id="A0A2K1R0T0"/>
<keyword evidence="3" id="KW-0456">Lyase</keyword>
<evidence type="ECO:0000256" key="7">
    <source>
        <dbReference type="SAM" id="MobiDB-lite"/>
    </source>
</evidence>
<dbReference type="Pfam" id="PF09749">
    <property type="entry name" value="HVSL"/>
    <property type="match status" value="1"/>
</dbReference>
<protein>
    <recommendedName>
        <fullName evidence="5">U6 snRNA phosphodiesterase 1</fullName>
    </recommendedName>
    <alternativeName>
        <fullName evidence="6">3'-5' RNA exonuclease USB1</fullName>
    </alternativeName>
</protein>
<evidence type="ECO:0000313" key="9">
    <source>
        <dbReference type="Proteomes" id="UP000243797"/>
    </source>
</evidence>
<evidence type="ECO:0000313" key="8">
    <source>
        <dbReference type="EMBL" id="PNS20886.1"/>
    </source>
</evidence>
<gene>
    <name evidence="8" type="ORF">CAC42_2817</name>
</gene>
<dbReference type="OrthoDB" id="49151at2759"/>
<sequence length="294" mass="31790">MGLVEYPESSDEDAAEPIAKRRRLSSPPAAVDKQAPPPLPVQFHDLYSGAARVSSSDDPSLHGGRKRLVPHVEGNWAAHVYLEFHPSSSQSTLLTRLLSSLPHSASFTSLLSSNSVSLPLHISLSAPLTLRTNTKGTFHTALAGSLHRLLPSLGTRTGSLTVSPSDLAWHPNAKGTRSFLVLAVSRPKEDASALNRLLACANKVASDFDQIQLYTNPSASAEQGDVSEKFHISIAWSLDGDAKLDRVSEQTEELLDEVRGMRISFRDVKIKIGRDVTSVPFAASKTRQTSGLLR</sequence>
<comment type="caution">
    <text evidence="8">The sequence shown here is derived from an EMBL/GenBank/DDBJ whole genome shotgun (WGS) entry which is preliminary data.</text>
</comment>
<feature type="region of interest" description="Disordered" evidence="7">
    <location>
        <begin position="1"/>
        <end position="40"/>
    </location>
</feature>
<organism evidence="8 9">
    <name type="scientific">Sphaceloma murrayae</name>
    <dbReference type="NCBI Taxonomy" id="2082308"/>
    <lineage>
        <taxon>Eukaryota</taxon>
        <taxon>Fungi</taxon>
        <taxon>Dikarya</taxon>
        <taxon>Ascomycota</taxon>
        <taxon>Pezizomycotina</taxon>
        <taxon>Dothideomycetes</taxon>
        <taxon>Dothideomycetidae</taxon>
        <taxon>Myriangiales</taxon>
        <taxon>Elsinoaceae</taxon>
        <taxon>Sphaceloma</taxon>
    </lineage>
</organism>
<keyword evidence="2" id="KW-0378">Hydrolase</keyword>
<name>A0A2K1R0T0_9PEZI</name>
<keyword evidence="9" id="KW-1185">Reference proteome</keyword>
<evidence type="ECO:0000256" key="5">
    <source>
        <dbReference type="ARBA" id="ARBA00029543"/>
    </source>
</evidence>
<dbReference type="GO" id="GO:0016829">
    <property type="term" value="F:lyase activity"/>
    <property type="evidence" value="ECO:0007669"/>
    <property type="project" value="UniProtKB-KW"/>
</dbReference>
<evidence type="ECO:0000256" key="2">
    <source>
        <dbReference type="ARBA" id="ARBA00022801"/>
    </source>
</evidence>
<evidence type="ECO:0000256" key="3">
    <source>
        <dbReference type="ARBA" id="ARBA00023239"/>
    </source>
</evidence>
<keyword evidence="4" id="KW-0539">Nucleus</keyword>
<accession>A0A2K1R0T0</accession>
<evidence type="ECO:0000256" key="1">
    <source>
        <dbReference type="ARBA" id="ARBA00022722"/>
    </source>
</evidence>
<dbReference type="InterPro" id="IPR027521">
    <property type="entry name" value="Usb1"/>
</dbReference>
<dbReference type="GO" id="GO:0000175">
    <property type="term" value="F:3'-5'-RNA exonuclease activity"/>
    <property type="evidence" value="ECO:0007669"/>
    <property type="project" value="TreeGrafter"/>
</dbReference>
<keyword evidence="1" id="KW-0540">Nuclease</keyword>
<dbReference type="PANTHER" id="PTHR13522">
    <property type="entry name" value="U6 SNRNA PHOSPHODIESTERASE 1"/>
    <property type="match status" value="1"/>
</dbReference>
<evidence type="ECO:0000256" key="6">
    <source>
        <dbReference type="ARBA" id="ARBA00030030"/>
    </source>
</evidence>
<dbReference type="GO" id="GO:0005634">
    <property type="term" value="C:nucleus"/>
    <property type="evidence" value="ECO:0007669"/>
    <property type="project" value="TreeGrafter"/>
</dbReference>
<evidence type="ECO:0000256" key="4">
    <source>
        <dbReference type="ARBA" id="ARBA00023242"/>
    </source>
</evidence>
<dbReference type="AlphaFoldDB" id="A0A2K1R0T0"/>
<dbReference type="Proteomes" id="UP000243797">
    <property type="component" value="Unassembled WGS sequence"/>
</dbReference>
<reference evidence="8 9" key="1">
    <citation type="submission" date="2017-06" db="EMBL/GenBank/DDBJ databases">
        <title>Draft genome sequence of a variant of Elsinoe murrayae.</title>
        <authorList>
            <person name="Cheng Q."/>
        </authorList>
    </citation>
    <scope>NUCLEOTIDE SEQUENCE [LARGE SCALE GENOMIC DNA]</scope>
    <source>
        <strain evidence="8 9">CQ-2017a</strain>
    </source>
</reference>
<dbReference type="STRING" id="2082308.A0A2K1R0T0"/>
<dbReference type="PANTHER" id="PTHR13522:SF3">
    <property type="entry name" value="U6 SNRNA PHOSPHODIESTERASE 1"/>
    <property type="match status" value="1"/>
</dbReference>